<dbReference type="NCBIfam" id="TIGR02378">
    <property type="entry name" value="nirD_assim_sml"/>
    <property type="match status" value="1"/>
</dbReference>
<feature type="domain" description="Rieske" evidence="7">
    <location>
        <begin position="20"/>
        <end position="122"/>
    </location>
</feature>
<evidence type="ECO:0000256" key="6">
    <source>
        <dbReference type="ARBA" id="ARBA00023063"/>
    </source>
</evidence>
<dbReference type="InterPro" id="IPR012748">
    <property type="entry name" value="Rieske-like_NirD"/>
</dbReference>
<dbReference type="InterPro" id="IPR036922">
    <property type="entry name" value="Rieske_2Fe-2S_sf"/>
</dbReference>
<dbReference type="GO" id="GO:0042128">
    <property type="term" value="P:nitrate assimilation"/>
    <property type="evidence" value="ECO:0007669"/>
    <property type="project" value="UniProtKB-KW"/>
</dbReference>
<evidence type="ECO:0000256" key="3">
    <source>
        <dbReference type="ARBA" id="ARBA00023002"/>
    </source>
</evidence>
<evidence type="ECO:0000313" key="8">
    <source>
        <dbReference type="EMBL" id="WLD59560.1"/>
    </source>
</evidence>
<evidence type="ECO:0000256" key="5">
    <source>
        <dbReference type="ARBA" id="ARBA00023014"/>
    </source>
</evidence>
<evidence type="ECO:0000259" key="7">
    <source>
        <dbReference type="PROSITE" id="PS51296"/>
    </source>
</evidence>
<keyword evidence="1" id="KW-0001">2Fe-2S</keyword>
<dbReference type="GO" id="GO:0046872">
    <property type="term" value="F:metal ion binding"/>
    <property type="evidence" value="ECO:0007669"/>
    <property type="project" value="UniProtKB-KW"/>
</dbReference>
<keyword evidence="6" id="KW-0534">Nitrate assimilation</keyword>
<protein>
    <submittedName>
        <fullName evidence="8">Nitrite reductase small subunit NirD</fullName>
    </submittedName>
</protein>
<dbReference type="CDD" id="cd03529">
    <property type="entry name" value="Rieske_NirD"/>
    <property type="match status" value="1"/>
</dbReference>
<keyword evidence="5" id="KW-0411">Iron-sulfur</keyword>
<name>A0AB38YK56_9GAMM</name>
<dbReference type="AlphaFoldDB" id="A0AB38YK56"/>
<keyword evidence="4" id="KW-0408">Iron</keyword>
<dbReference type="PANTHER" id="PTHR40562">
    <property type="match status" value="1"/>
</dbReference>
<dbReference type="PANTHER" id="PTHR40562:SF1">
    <property type="entry name" value="NITRITE REDUCTASE (NADH) SMALL SUBUNIT"/>
    <property type="match status" value="1"/>
</dbReference>
<dbReference type="GO" id="GO:0051537">
    <property type="term" value="F:2 iron, 2 sulfur cluster binding"/>
    <property type="evidence" value="ECO:0007669"/>
    <property type="project" value="UniProtKB-KW"/>
</dbReference>
<dbReference type="SUPFAM" id="SSF50022">
    <property type="entry name" value="ISP domain"/>
    <property type="match status" value="1"/>
</dbReference>
<sequence length="141" mass="15182">MTSMTKKPRSTEQTDGATWVAVGQSNDLVPDGGVGARLGDQHVAIFWLPSEQDALYALSNFCPFSNAHILARGIVGDLGGEPVVASPLYKQHFSLRTGQCMEDESVRVTVWPVRLNEGVIEVFNQPVAAQNLNATNEEAAA</sequence>
<dbReference type="Pfam" id="PF13806">
    <property type="entry name" value="Rieske_2"/>
    <property type="match status" value="1"/>
</dbReference>
<dbReference type="Gene3D" id="2.102.10.10">
    <property type="entry name" value="Rieske [2Fe-2S] iron-sulphur domain"/>
    <property type="match status" value="1"/>
</dbReference>
<evidence type="ECO:0000256" key="1">
    <source>
        <dbReference type="ARBA" id="ARBA00022714"/>
    </source>
</evidence>
<dbReference type="InterPro" id="IPR017941">
    <property type="entry name" value="Rieske_2Fe-2S"/>
</dbReference>
<dbReference type="PROSITE" id="PS51300">
    <property type="entry name" value="NIRD"/>
    <property type="match status" value="1"/>
</dbReference>
<dbReference type="PROSITE" id="PS51296">
    <property type="entry name" value="RIESKE"/>
    <property type="match status" value="1"/>
</dbReference>
<dbReference type="RefSeq" id="WP_304996852.1">
    <property type="nucleotide sequence ID" value="NZ_CP101717.1"/>
</dbReference>
<dbReference type="GO" id="GO:0008942">
    <property type="term" value="F:nitrite reductase [NAD(P)H] activity"/>
    <property type="evidence" value="ECO:0007669"/>
    <property type="project" value="InterPro"/>
</dbReference>
<evidence type="ECO:0000256" key="4">
    <source>
        <dbReference type="ARBA" id="ARBA00023004"/>
    </source>
</evidence>
<keyword evidence="3" id="KW-0560">Oxidoreductase</keyword>
<keyword evidence="2" id="KW-0479">Metal-binding</keyword>
<dbReference type="InterPro" id="IPR017881">
    <property type="entry name" value="NirD"/>
</dbReference>
<organism evidence="8">
    <name type="scientific">Salinispirillum sp. LH 10-3-1</name>
    <dbReference type="NCBI Taxonomy" id="2952525"/>
    <lineage>
        <taxon>Bacteria</taxon>
        <taxon>Pseudomonadati</taxon>
        <taxon>Pseudomonadota</taxon>
        <taxon>Gammaproteobacteria</taxon>
        <taxon>Oceanospirillales</taxon>
        <taxon>Saccharospirillaceae</taxon>
        <taxon>Salinispirillum</taxon>
    </lineage>
</organism>
<proteinExistence type="predicted"/>
<accession>A0AB38YK56</accession>
<evidence type="ECO:0000256" key="2">
    <source>
        <dbReference type="ARBA" id="ARBA00022723"/>
    </source>
</evidence>
<gene>
    <name evidence="8" type="primary">nirD</name>
    <name evidence="8" type="ORF">NFC81_07205</name>
</gene>
<reference evidence="8" key="1">
    <citation type="submission" date="2022-07" db="EMBL/GenBank/DDBJ databases">
        <title>Complete genome sequence of Salinispirillum sp. LH10-3-1 capable of multiple carbohydrate inversion isolated from a soda lake.</title>
        <authorList>
            <person name="Liu J."/>
            <person name="Zhai Y."/>
            <person name="Zhang H."/>
            <person name="Yang H."/>
            <person name="Qu J."/>
            <person name="Li J."/>
        </authorList>
    </citation>
    <scope>NUCLEOTIDE SEQUENCE</scope>
    <source>
        <strain evidence="8">LH 10-3-1</strain>
    </source>
</reference>
<dbReference type="EMBL" id="CP101717">
    <property type="protein sequence ID" value="WLD59560.1"/>
    <property type="molecule type" value="Genomic_DNA"/>
</dbReference>